<accession>A0A975CYR9</accession>
<evidence type="ECO:0000256" key="1">
    <source>
        <dbReference type="SAM" id="Phobius"/>
    </source>
</evidence>
<evidence type="ECO:0000313" key="2">
    <source>
        <dbReference type="EMBL" id="QTH19803.1"/>
    </source>
</evidence>
<keyword evidence="1" id="KW-0812">Transmembrane</keyword>
<feature type="transmembrane region" description="Helical" evidence="1">
    <location>
        <begin position="7"/>
        <end position="30"/>
    </location>
</feature>
<sequence length="75" mass="7827">MKPTIPHLRIVVAASALAILGYAGFSIWVVGWSTDAAMRGDVIGTWKSFAVAAFTFWIGSSSGGKATPKSEGDNP</sequence>
<proteinExistence type="predicted"/>
<name>A0A975CYR9_9SPHN</name>
<keyword evidence="1" id="KW-1133">Transmembrane helix</keyword>
<dbReference type="Proteomes" id="UP000664914">
    <property type="component" value="Chromosome"/>
</dbReference>
<gene>
    <name evidence="2" type="ORF">HRJ34_15675</name>
</gene>
<dbReference type="EMBL" id="CP059319">
    <property type="protein sequence ID" value="QTH19803.1"/>
    <property type="molecule type" value="Genomic_DNA"/>
</dbReference>
<organism evidence="2 3">
    <name type="scientific">Rhizorhabdus wittichii</name>
    <dbReference type="NCBI Taxonomy" id="160791"/>
    <lineage>
        <taxon>Bacteria</taxon>
        <taxon>Pseudomonadati</taxon>
        <taxon>Pseudomonadota</taxon>
        <taxon>Alphaproteobacteria</taxon>
        <taxon>Sphingomonadales</taxon>
        <taxon>Sphingomonadaceae</taxon>
        <taxon>Rhizorhabdus</taxon>
    </lineage>
</organism>
<evidence type="ECO:0000313" key="3">
    <source>
        <dbReference type="Proteomes" id="UP000664914"/>
    </source>
</evidence>
<dbReference type="RefSeq" id="WP_125725382.1">
    <property type="nucleotide sequence ID" value="NZ_CP059319.1"/>
</dbReference>
<reference evidence="2" key="2">
    <citation type="submission" date="2021-04" db="EMBL/GenBank/DDBJ databases">
        <title>Isolation and genomic analysis of the ibuprofen-degrading bacterium Sphingomonas strain MPO218.</title>
        <authorList>
            <person name="Aulestia M."/>
            <person name="Flores A."/>
            <person name="Mangas E.L."/>
            <person name="Perez-Pulido A.J."/>
            <person name="Santero E."/>
            <person name="Camacho E.M."/>
        </authorList>
    </citation>
    <scope>NUCLEOTIDE SEQUENCE</scope>
    <source>
        <strain evidence="2">MPO218</strain>
    </source>
</reference>
<reference evidence="2" key="1">
    <citation type="submission" date="2020-07" db="EMBL/GenBank/DDBJ databases">
        <authorList>
            <person name="Camacho E."/>
        </authorList>
    </citation>
    <scope>NUCLEOTIDE SEQUENCE</scope>
    <source>
        <strain evidence="2">MPO218</strain>
    </source>
</reference>
<protein>
    <submittedName>
        <fullName evidence="2">Uncharacterized protein</fullName>
    </submittedName>
</protein>
<keyword evidence="1" id="KW-0472">Membrane</keyword>
<dbReference type="AlphaFoldDB" id="A0A975CYR9"/>